<accession>A0ABQ9CRZ7</accession>
<gene>
    <name evidence="1" type="ORF">WISP_141712</name>
</gene>
<sequence>MLQDDEEDPKNTPVQARPPLAVFSICDNSGDSLSVGNLGLCSLPKPYHTPAVTAENHRAKLSGGEMDDITGAGHPTPLVSYMKKGSLDLSVTFLNISV</sequence>
<comment type="caution">
    <text evidence="1">The sequence shown here is derived from an EMBL/GenBank/DDBJ whole genome shotgun (WGS) entry which is preliminary data.</text>
</comment>
<dbReference type="EMBL" id="WHWB01034726">
    <property type="protein sequence ID" value="KAJ7405134.1"/>
    <property type="molecule type" value="Genomic_DNA"/>
</dbReference>
<organism evidence="1 2">
    <name type="scientific">Willisornis vidua</name>
    <name type="common">Xingu scale-backed antbird</name>
    <dbReference type="NCBI Taxonomy" id="1566151"/>
    <lineage>
        <taxon>Eukaryota</taxon>
        <taxon>Metazoa</taxon>
        <taxon>Chordata</taxon>
        <taxon>Craniata</taxon>
        <taxon>Vertebrata</taxon>
        <taxon>Euteleostomi</taxon>
        <taxon>Archelosauria</taxon>
        <taxon>Archosauria</taxon>
        <taxon>Dinosauria</taxon>
        <taxon>Saurischia</taxon>
        <taxon>Theropoda</taxon>
        <taxon>Coelurosauria</taxon>
        <taxon>Aves</taxon>
        <taxon>Neognathae</taxon>
        <taxon>Neoaves</taxon>
        <taxon>Telluraves</taxon>
        <taxon>Australaves</taxon>
        <taxon>Passeriformes</taxon>
        <taxon>Thamnophilidae</taxon>
        <taxon>Willisornis</taxon>
    </lineage>
</organism>
<reference evidence="1" key="1">
    <citation type="submission" date="2019-10" db="EMBL/GenBank/DDBJ databases">
        <authorList>
            <person name="Soares A.E.R."/>
            <person name="Aleixo A."/>
            <person name="Schneider P."/>
            <person name="Miyaki C.Y."/>
            <person name="Schneider M.P."/>
            <person name="Mello C."/>
            <person name="Vasconcelos A.T.R."/>
        </authorList>
    </citation>
    <scope>NUCLEOTIDE SEQUENCE</scope>
    <source>
        <tissue evidence="1">Muscle</tissue>
    </source>
</reference>
<evidence type="ECO:0000313" key="1">
    <source>
        <dbReference type="EMBL" id="KAJ7405134.1"/>
    </source>
</evidence>
<dbReference type="Proteomes" id="UP001145742">
    <property type="component" value="Unassembled WGS sequence"/>
</dbReference>
<proteinExistence type="predicted"/>
<keyword evidence="2" id="KW-1185">Reference proteome</keyword>
<protein>
    <submittedName>
        <fullName evidence="1">Uncharacterized protein</fullName>
    </submittedName>
</protein>
<name>A0ABQ9CRZ7_9PASS</name>
<evidence type="ECO:0000313" key="2">
    <source>
        <dbReference type="Proteomes" id="UP001145742"/>
    </source>
</evidence>